<proteinExistence type="inferred from homology"/>
<dbReference type="InterPro" id="IPR023393">
    <property type="entry name" value="START-like_dom_sf"/>
</dbReference>
<dbReference type="CDD" id="cd07814">
    <property type="entry name" value="SRPBCC_CalC_Aha1-like"/>
    <property type="match status" value="1"/>
</dbReference>
<protein>
    <submittedName>
        <fullName evidence="3">SRPBCC domain-containing protein</fullName>
    </submittedName>
</protein>
<reference evidence="4" key="1">
    <citation type="journal article" date="2019" name="Int. J. Syst. Evol. Microbiol.">
        <title>The Global Catalogue of Microorganisms (GCM) 10K type strain sequencing project: providing services to taxonomists for standard genome sequencing and annotation.</title>
        <authorList>
            <consortium name="The Broad Institute Genomics Platform"/>
            <consortium name="The Broad Institute Genome Sequencing Center for Infectious Disease"/>
            <person name="Wu L."/>
            <person name="Ma J."/>
        </authorList>
    </citation>
    <scope>NUCLEOTIDE SEQUENCE [LARGE SCALE GENOMIC DNA]</scope>
    <source>
        <strain evidence="4">CCUG 58938</strain>
    </source>
</reference>
<dbReference type="Proteomes" id="UP001597112">
    <property type="component" value="Unassembled WGS sequence"/>
</dbReference>
<dbReference type="Gene3D" id="3.30.530.20">
    <property type="match status" value="1"/>
</dbReference>
<evidence type="ECO:0000313" key="4">
    <source>
        <dbReference type="Proteomes" id="UP001597112"/>
    </source>
</evidence>
<evidence type="ECO:0000313" key="3">
    <source>
        <dbReference type="EMBL" id="MFD1002031.1"/>
    </source>
</evidence>
<comment type="similarity">
    <text evidence="1">Belongs to the AHA1 family.</text>
</comment>
<dbReference type="InterPro" id="IPR013538">
    <property type="entry name" value="ASHA1/2-like_C"/>
</dbReference>
<evidence type="ECO:0000256" key="1">
    <source>
        <dbReference type="ARBA" id="ARBA00006817"/>
    </source>
</evidence>
<feature type="domain" description="Activator of Hsp90 ATPase homologue 1/2-like C-terminal" evidence="2">
    <location>
        <begin position="13"/>
        <end position="142"/>
    </location>
</feature>
<organism evidence="3 4">
    <name type="scientific">Ohtaekwangia kribbensis</name>
    <dbReference type="NCBI Taxonomy" id="688913"/>
    <lineage>
        <taxon>Bacteria</taxon>
        <taxon>Pseudomonadati</taxon>
        <taxon>Bacteroidota</taxon>
        <taxon>Cytophagia</taxon>
        <taxon>Cytophagales</taxon>
        <taxon>Fulvivirgaceae</taxon>
        <taxon>Ohtaekwangia</taxon>
    </lineage>
</organism>
<name>A0ABW3K9Z6_9BACT</name>
<sequence>MTQKIEKKIFIEAQAAAVWKALIKPDLIKRWMAEPEIGLQVSVDWTEGSIISMRGCHHIEFENRGIVLKVDPENELRYSYLSSLSQLPDHPDNYSIINFKLNQSGNDTEVVLTITNFPTESIFRHVELYWQVTLVMLKQVIETSIVQRV</sequence>
<dbReference type="RefSeq" id="WP_377582747.1">
    <property type="nucleotide sequence ID" value="NZ_JBHTKA010000008.1"/>
</dbReference>
<gene>
    <name evidence="3" type="ORF">ACFQ21_22085</name>
</gene>
<dbReference type="SUPFAM" id="SSF55961">
    <property type="entry name" value="Bet v1-like"/>
    <property type="match status" value="1"/>
</dbReference>
<dbReference type="EMBL" id="JBHTKA010000008">
    <property type="protein sequence ID" value="MFD1002031.1"/>
    <property type="molecule type" value="Genomic_DNA"/>
</dbReference>
<comment type="caution">
    <text evidence="3">The sequence shown here is derived from an EMBL/GenBank/DDBJ whole genome shotgun (WGS) entry which is preliminary data.</text>
</comment>
<evidence type="ECO:0000259" key="2">
    <source>
        <dbReference type="Pfam" id="PF08327"/>
    </source>
</evidence>
<accession>A0ABW3K9Z6</accession>
<dbReference type="Pfam" id="PF08327">
    <property type="entry name" value="AHSA1"/>
    <property type="match status" value="1"/>
</dbReference>
<keyword evidence="4" id="KW-1185">Reference proteome</keyword>